<dbReference type="SUPFAM" id="SSF53067">
    <property type="entry name" value="Actin-like ATPase domain"/>
    <property type="match status" value="2"/>
</dbReference>
<dbReference type="Gene3D" id="3.30.420.40">
    <property type="match status" value="2"/>
</dbReference>
<dbReference type="InterPro" id="IPR043129">
    <property type="entry name" value="ATPase_NBD"/>
</dbReference>
<keyword evidence="2" id="KW-0418">Kinase</keyword>
<dbReference type="InterPro" id="IPR052519">
    <property type="entry name" value="Euk-type_GlcNAc_Kinase"/>
</dbReference>
<feature type="domain" description="ATPase BadF/BadG/BcrA/BcrD type" evidence="1">
    <location>
        <begin position="7"/>
        <end position="284"/>
    </location>
</feature>
<dbReference type="RefSeq" id="WP_099510393.1">
    <property type="nucleotide sequence ID" value="NZ_CP016616.1"/>
</dbReference>
<dbReference type="AlphaFoldDB" id="A0A1B2EHQ0"/>
<sequence>MTDLLFLGIDGGGTKCRARLRNAEGRLLGEGTGGPSNIRLDPDLVWNSLLTACREALAQAGLHESDLKRIHAGMGAAGAGQTSAVERLLSRAHPFASFEIETDAHTAWLGAFNGGDGAILIVGTGSCGYGGTSGDCHYVGGWGYEISDEGSGAAIGRELLRRCIWAHDGREPATPLSDEVLAEFNNDLEVLVDWVGKARPADYGRYAPLVLDHAGKRDPLGVAIVSNAAAGLGAIATRLLDLGAPAICLFGGLAEPLRPWLPPPVQRTITAPLADAVDGAILLARVALQGRQT</sequence>
<dbReference type="Pfam" id="PF01869">
    <property type="entry name" value="BcrAD_BadFG"/>
    <property type="match status" value="1"/>
</dbReference>
<dbReference type="PANTHER" id="PTHR43190">
    <property type="entry name" value="N-ACETYL-D-GLUCOSAMINE KINASE"/>
    <property type="match status" value="1"/>
</dbReference>
<name>A0A1B2EHQ0_9HYPH</name>
<dbReference type="EMBL" id="CP016616">
    <property type="protein sequence ID" value="ANY79382.1"/>
    <property type="molecule type" value="Genomic_DNA"/>
</dbReference>
<dbReference type="OrthoDB" id="63487at2"/>
<dbReference type="GO" id="GO:0016301">
    <property type="term" value="F:kinase activity"/>
    <property type="evidence" value="ECO:0007669"/>
    <property type="project" value="UniProtKB-KW"/>
</dbReference>
<proteinExistence type="predicted"/>
<evidence type="ECO:0000313" key="2">
    <source>
        <dbReference type="EMBL" id="ANY79382.1"/>
    </source>
</evidence>
<reference evidence="2" key="1">
    <citation type="submission" date="2016-07" db="EMBL/GenBank/DDBJ databases">
        <title>Microvirga ossetica sp. nov. a new species of rhizobia isolated from root nodules of the legume species Vicia alpestris Steven originated from North Ossetia region in the Caucasus.</title>
        <authorList>
            <person name="Safronova V.I."/>
            <person name="Kuznetsova I.G."/>
            <person name="Sazanova A.L."/>
            <person name="Belimov A."/>
            <person name="Andronov E."/>
            <person name="Osledkin Y.S."/>
            <person name="Onishchuk O.P."/>
            <person name="Kurchak O.N."/>
            <person name="Shaposhnikov A.I."/>
            <person name="Willems A."/>
            <person name="Tikhonovich I.A."/>
        </authorList>
    </citation>
    <scope>NUCLEOTIDE SEQUENCE [LARGE SCALE GENOMIC DNA]</scope>
    <source>
        <strain evidence="2">V5/3M</strain>
    </source>
</reference>
<accession>A0A1B2EHQ0</accession>
<organism evidence="2">
    <name type="scientific">Microvirga ossetica</name>
    <dbReference type="NCBI Taxonomy" id="1882682"/>
    <lineage>
        <taxon>Bacteria</taxon>
        <taxon>Pseudomonadati</taxon>
        <taxon>Pseudomonadota</taxon>
        <taxon>Alphaproteobacteria</taxon>
        <taxon>Hyphomicrobiales</taxon>
        <taxon>Methylobacteriaceae</taxon>
        <taxon>Microvirga</taxon>
    </lineage>
</organism>
<dbReference type="KEGG" id="moc:BB934_15105"/>
<protein>
    <submittedName>
        <fullName evidence="2">N-acetylglucosamine kinase</fullName>
    </submittedName>
</protein>
<evidence type="ECO:0000259" key="1">
    <source>
        <dbReference type="Pfam" id="PF01869"/>
    </source>
</evidence>
<dbReference type="PANTHER" id="PTHR43190:SF3">
    <property type="entry name" value="N-ACETYL-D-GLUCOSAMINE KINASE"/>
    <property type="match status" value="1"/>
</dbReference>
<keyword evidence="2" id="KW-0808">Transferase</keyword>
<dbReference type="InterPro" id="IPR002731">
    <property type="entry name" value="ATPase_BadF"/>
</dbReference>
<gene>
    <name evidence="2" type="ORF">BB934_15105</name>
</gene>
<dbReference type="CDD" id="cd24082">
    <property type="entry name" value="ASKHA_NBD_GspK-like"/>
    <property type="match status" value="1"/>
</dbReference>